<dbReference type="Pfam" id="PF13279">
    <property type="entry name" value="4HBT_2"/>
    <property type="match status" value="1"/>
</dbReference>
<dbReference type="EMBL" id="JACIJS010000005">
    <property type="protein sequence ID" value="MBB5515962.1"/>
    <property type="molecule type" value="Genomic_DNA"/>
</dbReference>
<organism evidence="3 4">
    <name type="scientific">Rubricella aquisinus</name>
    <dbReference type="NCBI Taxonomy" id="2028108"/>
    <lineage>
        <taxon>Bacteria</taxon>
        <taxon>Pseudomonadati</taxon>
        <taxon>Pseudomonadota</taxon>
        <taxon>Alphaproteobacteria</taxon>
        <taxon>Rhodobacterales</taxon>
        <taxon>Paracoccaceae</taxon>
        <taxon>Rubricella</taxon>
    </lineage>
</organism>
<sequence length="138" mass="15364">MAFTSTFRVYYEDTDMGGVVYYANYLKFLERGRSDAVRAAGISQSDMKERDGIVFVVRRVEADYLRPARFDDVLTIETGLSDMKGASFVMPQRVLRGDTVLLSARIGVACMTLAGRPVRIPADIRHNFIALLGDETAS</sequence>
<evidence type="ECO:0000256" key="2">
    <source>
        <dbReference type="ARBA" id="ARBA00022801"/>
    </source>
</evidence>
<protein>
    <submittedName>
        <fullName evidence="3">Acyl-CoA thioester hydrolase</fullName>
        <ecNumber evidence="3">3.1.2.-</ecNumber>
    </submittedName>
</protein>
<reference evidence="3 4" key="1">
    <citation type="submission" date="2020-08" db="EMBL/GenBank/DDBJ databases">
        <title>Genomic Encyclopedia of Type Strains, Phase IV (KMG-IV): sequencing the most valuable type-strain genomes for metagenomic binning, comparative biology and taxonomic classification.</title>
        <authorList>
            <person name="Goeker M."/>
        </authorList>
    </citation>
    <scope>NUCLEOTIDE SEQUENCE [LARGE SCALE GENOMIC DNA]</scope>
    <source>
        <strain evidence="3 4">DSM 103377</strain>
    </source>
</reference>
<dbReference type="InterPro" id="IPR029069">
    <property type="entry name" value="HotDog_dom_sf"/>
</dbReference>
<comment type="caution">
    <text evidence="3">The sequence shown here is derived from an EMBL/GenBank/DDBJ whole genome shotgun (WGS) entry which is preliminary data.</text>
</comment>
<dbReference type="GO" id="GO:0047617">
    <property type="term" value="F:fatty acyl-CoA hydrolase activity"/>
    <property type="evidence" value="ECO:0007669"/>
    <property type="project" value="TreeGrafter"/>
</dbReference>
<dbReference type="SUPFAM" id="SSF54637">
    <property type="entry name" value="Thioesterase/thiol ester dehydrase-isomerase"/>
    <property type="match status" value="1"/>
</dbReference>
<evidence type="ECO:0000313" key="3">
    <source>
        <dbReference type="EMBL" id="MBB5515962.1"/>
    </source>
</evidence>
<proteinExistence type="inferred from homology"/>
<dbReference type="NCBIfam" id="TIGR00051">
    <property type="entry name" value="YbgC/FadM family acyl-CoA thioesterase"/>
    <property type="match status" value="1"/>
</dbReference>
<dbReference type="Proteomes" id="UP000553766">
    <property type="component" value="Unassembled WGS sequence"/>
</dbReference>
<dbReference type="RefSeq" id="WP_281376679.1">
    <property type="nucleotide sequence ID" value="NZ_JACIJS010000005.1"/>
</dbReference>
<dbReference type="EC" id="3.1.2.-" evidence="3"/>
<dbReference type="AlphaFoldDB" id="A0A840WQL0"/>
<dbReference type="FunFam" id="3.10.129.10:FF:000004">
    <property type="entry name" value="Tol-pal system-associated acyl-CoA thioesterase"/>
    <property type="match status" value="1"/>
</dbReference>
<dbReference type="Gene3D" id="3.10.129.10">
    <property type="entry name" value="Hotdog Thioesterase"/>
    <property type="match status" value="1"/>
</dbReference>
<dbReference type="CDD" id="cd00586">
    <property type="entry name" value="4HBT"/>
    <property type="match status" value="1"/>
</dbReference>
<evidence type="ECO:0000313" key="4">
    <source>
        <dbReference type="Proteomes" id="UP000553766"/>
    </source>
</evidence>
<keyword evidence="2 3" id="KW-0378">Hydrolase</keyword>
<dbReference type="InterPro" id="IPR006684">
    <property type="entry name" value="YbgC/YbaW"/>
</dbReference>
<dbReference type="InterPro" id="IPR050563">
    <property type="entry name" value="4-hydroxybenzoyl-CoA_TE"/>
</dbReference>
<dbReference type="PANTHER" id="PTHR31793">
    <property type="entry name" value="4-HYDROXYBENZOYL-COA THIOESTERASE FAMILY MEMBER"/>
    <property type="match status" value="1"/>
</dbReference>
<gene>
    <name evidence="3" type="ORF">FHS89_001982</name>
</gene>
<name>A0A840WQL0_9RHOB</name>
<evidence type="ECO:0000256" key="1">
    <source>
        <dbReference type="ARBA" id="ARBA00005953"/>
    </source>
</evidence>
<dbReference type="InterPro" id="IPR014166">
    <property type="entry name" value="Tol-Pal_acyl-CoA_thioesterase"/>
</dbReference>
<dbReference type="NCBIfam" id="TIGR02799">
    <property type="entry name" value="thio_ybgC"/>
    <property type="match status" value="1"/>
</dbReference>
<dbReference type="PANTHER" id="PTHR31793:SF37">
    <property type="entry name" value="ACYL-COA THIOESTER HYDROLASE YBGC"/>
    <property type="match status" value="1"/>
</dbReference>
<comment type="similarity">
    <text evidence="1">Belongs to the 4-hydroxybenzoyl-CoA thioesterase family.</text>
</comment>
<keyword evidence="4" id="KW-1185">Reference proteome</keyword>
<accession>A0A840WQL0</accession>
<dbReference type="PIRSF" id="PIRSF003230">
    <property type="entry name" value="YbgC"/>
    <property type="match status" value="1"/>
</dbReference>